<dbReference type="EMBL" id="JBBWWQ010000014">
    <property type="protein sequence ID" value="KAK8931198.1"/>
    <property type="molecule type" value="Genomic_DNA"/>
</dbReference>
<dbReference type="InterPro" id="IPR017972">
    <property type="entry name" value="Cyt_P450_CS"/>
</dbReference>
<accession>A0AAP0B7A5</accession>
<keyword evidence="5 12" id="KW-1133">Transmembrane helix</keyword>
<organism evidence="13 14">
    <name type="scientific">Platanthera zijinensis</name>
    <dbReference type="NCBI Taxonomy" id="2320716"/>
    <lineage>
        <taxon>Eukaryota</taxon>
        <taxon>Viridiplantae</taxon>
        <taxon>Streptophyta</taxon>
        <taxon>Embryophyta</taxon>
        <taxon>Tracheophyta</taxon>
        <taxon>Spermatophyta</taxon>
        <taxon>Magnoliopsida</taxon>
        <taxon>Liliopsida</taxon>
        <taxon>Asparagales</taxon>
        <taxon>Orchidaceae</taxon>
        <taxon>Orchidoideae</taxon>
        <taxon>Orchideae</taxon>
        <taxon>Orchidinae</taxon>
        <taxon>Platanthera</taxon>
    </lineage>
</organism>
<comment type="caution">
    <text evidence="13">The sequence shown here is derived from an EMBL/GenBank/DDBJ whole genome shotgun (WGS) entry which is preliminary data.</text>
</comment>
<sequence>MLNTSLILLIFVSLSFCLLFLKHILQNQQKKPFKDKYQLPPSASPFPVLTHIFLHRRSIFAIAPILRRFHSLYGVIYSLRLIPFSNPSIFIFDASLAHSALIHHGAAFSSRPHSVEPNHFLSAGCCTISAAPYGTLWRILRRNLSAETLHPSRIRLFSPGRHWALCGLLEALHSQSGQIITVKENFEKAIFSLLALMCFGKKLNESEIREIASLQLFLLCTFTSFNVFAVFPTITKVLFRKRWESIIRARRKQADIFLPMIRARQDRKHSPEGKQNGFEYCYADSLLDIQLPDEGGRGLTDDEMVSLCHEFLSGGADTTTTALEWTMAELVKNQSLQSKLLIEIESLTGSCNEEIIKEEDLQRMLYLKAVVMESLRRHPPGHFVLPHSVTEDVIVDGFLIPKGVQAHFAVADVNWDGRKWEEPMEFRPERFMAGGYGEEVDITGRREIKMMTFGAGRRMCPGYGLAILHLEFFVANLVREFVWKSEAGNEVDLSEKLEFTTTMENPLRVQLIPRRKKCDDVVY</sequence>
<dbReference type="AlphaFoldDB" id="A0AAP0B7A5"/>
<evidence type="ECO:0000313" key="14">
    <source>
        <dbReference type="Proteomes" id="UP001418222"/>
    </source>
</evidence>
<dbReference type="GO" id="GO:0020037">
    <property type="term" value="F:heme binding"/>
    <property type="evidence" value="ECO:0007669"/>
    <property type="project" value="InterPro"/>
</dbReference>
<dbReference type="InterPro" id="IPR036396">
    <property type="entry name" value="Cyt_P450_sf"/>
</dbReference>
<dbReference type="PRINTS" id="PR00385">
    <property type="entry name" value="P450"/>
</dbReference>
<name>A0AAP0B7A5_9ASPA</name>
<feature type="transmembrane region" description="Helical" evidence="12">
    <location>
        <begin position="211"/>
        <end position="231"/>
    </location>
</feature>
<evidence type="ECO:0000256" key="5">
    <source>
        <dbReference type="ARBA" id="ARBA00022989"/>
    </source>
</evidence>
<evidence type="ECO:0000256" key="9">
    <source>
        <dbReference type="ARBA" id="ARBA00023136"/>
    </source>
</evidence>
<dbReference type="SUPFAM" id="SSF48264">
    <property type="entry name" value="Cytochrome P450"/>
    <property type="match status" value="1"/>
</dbReference>
<comment type="similarity">
    <text evidence="11">Belongs to the cytochrome P450 family.</text>
</comment>
<evidence type="ECO:0000256" key="7">
    <source>
        <dbReference type="ARBA" id="ARBA00023004"/>
    </source>
</evidence>
<keyword evidence="14" id="KW-1185">Reference proteome</keyword>
<dbReference type="PANTHER" id="PTHR24298">
    <property type="entry name" value="FLAVONOID 3'-MONOOXYGENASE-RELATED"/>
    <property type="match status" value="1"/>
</dbReference>
<evidence type="ECO:0000256" key="6">
    <source>
        <dbReference type="ARBA" id="ARBA00023002"/>
    </source>
</evidence>
<dbReference type="InterPro" id="IPR051103">
    <property type="entry name" value="Plant_metabolite_P450s"/>
</dbReference>
<feature type="binding site" description="axial binding residue" evidence="10">
    <location>
        <position position="460"/>
    </location>
    <ligand>
        <name>heme</name>
        <dbReference type="ChEBI" id="CHEBI:30413"/>
    </ligand>
    <ligandPart>
        <name>Fe</name>
        <dbReference type="ChEBI" id="CHEBI:18248"/>
    </ligandPart>
</feature>
<dbReference type="PROSITE" id="PS00086">
    <property type="entry name" value="CYTOCHROME_P450"/>
    <property type="match status" value="1"/>
</dbReference>
<dbReference type="FunFam" id="1.10.630.10:FF:000012">
    <property type="entry name" value="Cytochrome P450 family protein"/>
    <property type="match status" value="1"/>
</dbReference>
<evidence type="ECO:0000256" key="3">
    <source>
        <dbReference type="ARBA" id="ARBA00022692"/>
    </source>
</evidence>
<dbReference type="GO" id="GO:0016709">
    <property type="term" value="F:oxidoreductase activity, acting on paired donors, with incorporation or reduction of molecular oxygen, NAD(P)H as one donor, and incorporation of one atom of oxygen"/>
    <property type="evidence" value="ECO:0007669"/>
    <property type="project" value="TreeGrafter"/>
</dbReference>
<keyword evidence="7 10" id="KW-0408">Iron</keyword>
<feature type="transmembrane region" description="Helical" evidence="12">
    <location>
        <begin position="6"/>
        <end position="25"/>
    </location>
</feature>
<dbReference type="GO" id="GO:0016020">
    <property type="term" value="C:membrane"/>
    <property type="evidence" value="ECO:0007669"/>
    <property type="project" value="UniProtKB-SubCell"/>
</dbReference>
<dbReference type="Proteomes" id="UP001418222">
    <property type="component" value="Unassembled WGS sequence"/>
</dbReference>
<keyword evidence="9 12" id="KW-0472">Membrane</keyword>
<dbReference type="InterPro" id="IPR001128">
    <property type="entry name" value="Cyt_P450"/>
</dbReference>
<gene>
    <name evidence="13" type="primary">CYP89A9</name>
    <name evidence="13" type="ORF">KSP39_PZI016406</name>
</gene>
<evidence type="ECO:0000256" key="11">
    <source>
        <dbReference type="RuleBase" id="RU000461"/>
    </source>
</evidence>
<keyword evidence="8 11" id="KW-0503">Monooxygenase</keyword>
<evidence type="ECO:0000256" key="1">
    <source>
        <dbReference type="ARBA" id="ARBA00004167"/>
    </source>
</evidence>
<proteinExistence type="inferred from homology"/>
<keyword evidence="2 10" id="KW-0349">Heme</keyword>
<keyword evidence="6 11" id="KW-0560">Oxidoreductase</keyword>
<dbReference type="InterPro" id="IPR002401">
    <property type="entry name" value="Cyt_P450_E_grp-I"/>
</dbReference>
<evidence type="ECO:0000256" key="2">
    <source>
        <dbReference type="ARBA" id="ARBA00022617"/>
    </source>
</evidence>
<evidence type="ECO:0000256" key="4">
    <source>
        <dbReference type="ARBA" id="ARBA00022723"/>
    </source>
</evidence>
<reference evidence="13 14" key="1">
    <citation type="journal article" date="2022" name="Nat. Plants">
        <title>Genomes of leafy and leafless Platanthera orchids illuminate the evolution of mycoheterotrophy.</title>
        <authorList>
            <person name="Li M.H."/>
            <person name="Liu K.W."/>
            <person name="Li Z."/>
            <person name="Lu H.C."/>
            <person name="Ye Q.L."/>
            <person name="Zhang D."/>
            <person name="Wang J.Y."/>
            <person name="Li Y.F."/>
            <person name="Zhong Z.M."/>
            <person name="Liu X."/>
            <person name="Yu X."/>
            <person name="Liu D.K."/>
            <person name="Tu X.D."/>
            <person name="Liu B."/>
            <person name="Hao Y."/>
            <person name="Liao X.Y."/>
            <person name="Jiang Y.T."/>
            <person name="Sun W.H."/>
            <person name="Chen J."/>
            <person name="Chen Y.Q."/>
            <person name="Ai Y."/>
            <person name="Zhai J.W."/>
            <person name="Wu S.S."/>
            <person name="Zhou Z."/>
            <person name="Hsiao Y.Y."/>
            <person name="Wu W.L."/>
            <person name="Chen Y.Y."/>
            <person name="Lin Y.F."/>
            <person name="Hsu J.L."/>
            <person name="Li C.Y."/>
            <person name="Wang Z.W."/>
            <person name="Zhao X."/>
            <person name="Zhong W.Y."/>
            <person name="Ma X.K."/>
            <person name="Ma L."/>
            <person name="Huang J."/>
            <person name="Chen G.Z."/>
            <person name="Huang M.Z."/>
            <person name="Huang L."/>
            <person name="Peng D.H."/>
            <person name="Luo Y.B."/>
            <person name="Zou S.Q."/>
            <person name="Chen S.P."/>
            <person name="Lan S."/>
            <person name="Tsai W.C."/>
            <person name="Van de Peer Y."/>
            <person name="Liu Z.J."/>
        </authorList>
    </citation>
    <scope>NUCLEOTIDE SEQUENCE [LARGE SCALE GENOMIC DNA]</scope>
    <source>
        <strain evidence="13">Lor287</strain>
    </source>
</reference>
<dbReference type="Gene3D" id="1.10.630.10">
    <property type="entry name" value="Cytochrome P450"/>
    <property type="match status" value="1"/>
</dbReference>
<dbReference type="PRINTS" id="PR00463">
    <property type="entry name" value="EP450I"/>
</dbReference>
<dbReference type="CDD" id="cd11075">
    <property type="entry name" value="CYP77_89"/>
    <property type="match status" value="1"/>
</dbReference>
<evidence type="ECO:0000256" key="8">
    <source>
        <dbReference type="ARBA" id="ARBA00023033"/>
    </source>
</evidence>
<dbReference type="Pfam" id="PF00067">
    <property type="entry name" value="p450"/>
    <property type="match status" value="1"/>
</dbReference>
<comment type="cofactor">
    <cofactor evidence="10">
        <name>heme</name>
        <dbReference type="ChEBI" id="CHEBI:30413"/>
    </cofactor>
</comment>
<keyword evidence="3 12" id="KW-0812">Transmembrane</keyword>
<protein>
    <submittedName>
        <fullName evidence="13">Cytochrome P450 89A9</fullName>
    </submittedName>
</protein>
<keyword evidence="4 10" id="KW-0479">Metal-binding</keyword>
<evidence type="ECO:0000256" key="10">
    <source>
        <dbReference type="PIRSR" id="PIRSR602401-1"/>
    </source>
</evidence>
<evidence type="ECO:0000313" key="13">
    <source>
        <dbReference type="EMBL" id="KAK8931198.1"/>
    </source>
</evidence>
<dbReference type="PANTHER" id="PTHR24298:SF800">
    <property type="entry name" value="CYTOCHROME P450 89A2-RELATED"/>
    <property type="match status" value="1"/>
</dbReference>
<evidence type="ECO:0000256" key="12">
    <source>
        <dbReference type="SAM" id="Phobius"/>
    </source>
</evidence>
<comment type="subcellular location">
    <subcellularLocation>
        <location evidence="1">Membrane</location>
        <topology evidence="1">Single-pass membrane protein</topology>
    </subcellularLocation>
</comment>
<dbReference type="GO" id="GO:0005506">
    <property type="term" value="F:iron ion binding"/>
    <property type="evidence" value="ECO:0007669"/>
    <property type="project" value="InterPro"/>
</dbReference>